<evidence type="ECO:0000313" key="4">
    <source>
        <dbReference type="Proteomes" id="UP001589890"/>
    </source>
</evidence>
<keyword evidence="4" id="KW-1185">Reference proteome</keyword>
<dbReference type="InterPro" id="IPR001650">
    <property type="entry name" value="Helicase_C-like"/>
</dbReference>
<dbReference type="PANTHER" id="PTHR47396:SF1">
    <property type="entry name" value="ATP-DEPENDENT HELICASE IRC3-RELATED"/>
    <property type="match status" value="1"/>
</dbReference>
<dbReference type="SUPFAM" id="SSF52540">
    <property type="entry name" value="P-loop containing nucleoside triphosphate hydrolases"/>
    <property type="match status" value="1"/>
</dbReference>
<dbReference type="PANTHER" id="PTHR47396">
    <property type="entry name" value="TYPE I RESTRICTION ENZYME ECOKI R PROTEIN"/>
    <property type="match status" value="1"/>
</dbReference>
<keyword evidence="3" id="KW-0378">Hydrolase</keyword>
<feature type="domain" description="Helicase C-terminal" evidence="2">
    <location>
        <begin position="269"/>
        <end position="444"/>
    </location>
</feature>
<dbReference type="EMBL" id="JBHLTC010000001">
    <property type="protein sequence ID" value="MFC0622437.1"/>
    <property type="molecule type" value="Genomic_DNA"/>
</dbReference>
<organism evidence="3 4">
    <name type="scientific">Kribbella deserti</name>
    <dbReference type="NCBI Taxonomy" id="1926257"/>
    <lineage>
        <taxon>Bacteria</taxon>
        <taxon>Bacillati</taxon>
        <taxon>Actinomycetota</taxon>
        <taxon>Actinomycetes</taxon>
        <taxon>Propionibacteriales</taxon>
        <taxon>Kribbellaceae</taxon>
        <taxon>Kribbella</taxon>
    </lineage>
</organism>
<evidence type="ECO:0000313" key="3">
    <source>
        <dbReference type="EMBL" id="MFC0622437.1"/>
    </source>
</evidence>
<sequence length="999" mass="110729">MVEIAVQTIGRNGLWWLADGPGAWDSQPVDAETAEVSLRGRFVFVEETDSSLGLRAPQLGALHAILAHRSTEGTEPITIVMPTGTGKTETMLAAYCHSPARTLVMVPSDALRTQVATKFVSLGVLPAVGAIIGDFKCPAVLVLTSAPATESEVDELVSSANVIIATAQVLDACSQAIRQRLVASCSRLFVDEAHHVAARTWRTVVDEFAGEEVVQFTATPYREDGRHLNGRIAYAYPLRLAQKNNYFARIRYQSIVELGDPDRSVAVAAVQRLRDDLTAGFDHLLMARVSSIARAKEVCKIYEEIAEDLAPVRLHTGVAPSTRTKRRTALAERSSRIVVCVNMLGEGFDLPELKIAAIHDPQKSLAVTLQFIGRFTRTGKQTLGEASAFVPLQVAGIDERLRRLYGEDADWNEVIQDLTEHGVGREKERTEFEQGFGTLPREIAMRSIHPKMSTVTYQSSTSLTWTPERIYDLFEDRLLTSRLGINNERSVVWWVSREAVPVRWGEFSSFNELVHHLYVVHVDDENGFLYINSTDNGPLHEDIAEAVGGPDVSIVKGETLYRILAKVQRRIPTNVGLLDSVSRNRRFSMYVGQDVLAAWKGEGATKMKTNIFAHGFREGRAVSFGASRKGKVWSHEQARDIHDWVKWARQVGPAITDESVSLESVMAGFLLPHPATARPTHVPLAIEWPYQITATMSETRSVRYQSSSFSLLETELQLIDHAETGPLRFRVLTAAWQLEFEFVFQSDSPPVIVPLGDDGEIVTPAGSVSLAAFLTQHGVLVMFADEVVLVEQGFLLKPERARYLYPREDLETPSWKNVNLKKESQGDGRDATSIQYRAIELLSAEADWDVIVDDDGAGELADIVCLRSQGDKLYVLLAHCKYSSEKTAGGRIGDLYDVCGQAMKMNRAKSMPEQLVRRLLRRERKRQGQGKHRIVKGDVSALAALVNEARFRELDVTVAVVQPGVSAAKASEDMLALLGATDRFLTETYQTKFRVLTSP</sequence>
<reference evidence="3 4" key="1">
    <citation type="submission" date="2024-09" db="EMBL/GenBank/DDBJ databases">
        <authorList>
            <person name="Sun Q."/>
            <person name="Mori K."/>
        </authorList>
    </citation>
    <scope>NUCLEOTIDE SEQUENCE [LARGE SCALE GENOMIC DNA]</scope>
    <source>
        <strain evidence="3 4">CGMCC 1.15906</strain>
    </source>
</reference>
<proteinExistence type="predicted"/>
<name>A0ABV6QCS7_9ACTN</name>
<dbReference type="GO" id="GO:0004386">
    <property type="term" value="F:helicase activity"/>
    <property type="evidence" value="ECO:0007669"/>
    <property type="project" value="UniProtKB-KW"/>
</dbReference>
<dbReference type="Pfam" id="PF00271">
    <property type="entry name" value="Helicase_C"/>
    <property type="match status" value="1"/>
</dbReference>
<evidence type="ECO:0000259" key="1">
    <source>
        <dbReference type="PROSITE" id="PS51192"/>
    </source>
</evidence>
<dbReference type="InterPro" id="IPR006935">
    <property type="entry name" value="Helicase/UvrB_N"/>
</dbReference>
<keyword evidence="3" id="KW-0547">Nucleotide-binding</keyword>
<dbReference type="Proteomes" id="UP001589890">
    <property type="component" value="Unassembled WGS sequence"/>
</dbReference>
<feature type="domain" description="Helicase ATP-binding" evidence="1">
    <location>
        <begin position="68"/>
        <end position="238"/>
    </location>
</feature>
<dbReference type="RefSeq" id="WP_380043082.1">
    <property type="nucleotide sequence ID" value="NZ_JBHLTC010000001.1"/>
</dbReference>
<gene>
    <name evidence="3" type="ORF">ACFFGN_00055</name>
</gene>
<keyword evidence="3" id="KW-0067">ATP-binding</keyword>
<dbReference type="InterPro" id="IPR027417">
    <property type="entry name" value="P-loop_NTPase"/>
</dbReference>
<comment type="caution">
    <text evidence="3">The sequence shown here is derived from an EMBL/GenBank/DDBJ whole genome shotgun (WGS) entry which is preliminary data.</text>
</comment>
<dbReference type="InterPro" id="IPR050742">
    <property type="entry name" value="Helicase_Restrict-Modif_Enz"/>
</dbReference>
<dbReference type="CDD" id="cd18785">
    <property type="entry name" value="SF2_C"/>
    <property type="match status" value="1"/>
</dbReference>
<dbReference type="PROSITE" id="PS51194">
    <property type="entry name" value="HELICASE_CTER"/>
    <property type="match status" value="1"/>
</dbReference>
<protein>
    <submittedName>
        <fullName evidence="3">DEAD/DEAH box helicase</fullName>
        <ecNumber evidence="3">3.6.4.-</ecNumber>
    </submittedName>
</protein>
<dbReference type="SMART" id="SM00487">
    <property type="entry name" value="DEXDc"/>
    <property type="match status" value="1"/>
</dbReference>
<dbReference type="InterPro" id="IPR014001">
    <property type="entry name" value="Helicase_ATP-bd"/>
</dbReference>
<dbReference type="SMART" id="SM00490">
    <property type="entry name" value="HELICc"/>
    <property type="match status" value="1"/>
</dbReference>
<dbReference type="GO" id="GO:0016787">
    <property type="term" value="F:hydrolase activity"/>
    <property type="evidence" value="ECO:0007669"/>
    <property type="project" value="UniProtKB-KW"/>
</dbReference>
<dbReference type="Gene3D" id="3.40.50.300">
    <property type="entry name" value="P-loop containing nucleotide triphosphate hydrolases"/>
    <property type="match status" value="2"/>
</dbReference>
<evidence type="ECO:0000259" key="2">
    <source>
        <dbReference type="PROSITE" id="PS51194"/>
    </source>
</evidence>
<keyword evidence="3" id="KW-0347">Helicase</keyword>
<dbReference type="PROSITE" id="PS51192">
    <property type="entry name" value="HELICASE_ATP_BIND_1"/>
    <property type="match status" value="1"/>
</dbReference>
<dbReference type="Pfam" id="PF04851">
    <property type="entry name" value="ResIII"/>
    <property type="match status" value="1"/>
</dbReference>
<dbReference type="CDD" id="cd17926">
    <property type="entry name" value="DEXHc_RE"/>
    <property type="match status" value="1"/>
</dbReference>
<dbReference type="EC" id="3.6.4.-" evidence="3"/>
<accession>A0ABV6QCS7</accession>